<accession>A0A1I0EIH5</accession>
<keyword evidence="1" id="KW-0808">Transferase</keyword>
<keyword evidence="2" id="KW-0012">Acyltransferase</keyword>
<keyword evidence="5" id="KW-1185">Reference proteome</keyword>
<dbReference type="Proteomes" id="UP000199180">
    <property type="component" value="Unassembled WGS sequence"/>
</dbReference>
<dbReference type="InterPro" id="IPR016181">
    <property type="entry name" value="Acyl_CoA_acyltransferase"/>
</dbReference>
<dbReference type="GO" id="GO:0016747">
    <property type="term" value="F:acyltransferase activity, transferring groups other than amino-acyl groups"/>
    <property type="evidence" value="ECO:0007669"/>
    <property type="project" value="InterPro"/>
</dbReference>
<feature type="domain" description="N-acetyltransferase" evidence="3">
    <location>
        <begin position="1"/>
        <end position="138"/>
    </location>
</feature>
<dbReference type="InterPro" id="IPR000182">
    <property type="entry name" value="GNAT_dom"/>
</dbReference>
<dbReference type="Gene3D" id="3.40.630.30">
    <property type="match status" value="1"/>
</dbReference>
<dbReference type="STRING" id="364199.SAMN04489858_105174"/>
<reference evidence="4 5" key="1">
    <citation type="submission" date="2016-10" db="EMBL/GenBank/DDBJ databases">
        <authorList>
            <person name="de Groot N.N."/>
        </authorList>
    </citation>
    <scope>NUCLEOTIDE SEQUENCE [LARGE SCALE GENOMIC DNA]</scope>
    <source>
        <strain evidence="4 5">DSM 17862</strain>
    </source>
</reference>
<dbReference type="SUPFAM" id="SSF55729">
    <property type="entry name" value="Acyl-CoA N-acyltransferases (Nat)"/>
    <property type="match status" value="1"/>
</dbReference>
<dbReference type="AlphaFoldDB" id="A0A1I0EIH5"/>
<dbReference type="Pfam" id="PF13673">
    <property type="entry name" value="Acetyltransf_10"/>
    <property type="match status" value="1"/>
</dbReference>
<evidence type="ECO:0000259" key="3">
    <source>
        <dbReference type="PROSITE" id="PS51186"/>
    </source>
</evidence>
<evidence type="ECO:0000313" key="5">
    <source>
        <dbReference type="Proteomes" id="UP000199180"/>
    </source>
</evidence>
<name>A0A1I0EIH5_9RHOB</name>
<dbReference type="CDD" id="cd04301">
    <property type="entry name" value="NAT_SF"/>
    <property type="match status" value="1"/>
</dbReference>
<dbReference type="InterPro" id="IPR050832">
    <property type="entry name" value="Bact_Acetyltransf"/>
</dbReference>
<evidence type="ECO:0000256" key="2">
    <source>
        <dbReference type="ARBA" id="ARBA00023315"/>
    </source>
</evidence>
<sequence length="138" mass="14980">MRIALTTDLETCRNLRRVVFIQEQNVPEAEEWDGLDGQATHLLAWQGDRAIGTARILIRDHVGKIGRVCVLAEARGTGAGAALIRAAMAELSTRKGVTQAKLGAQTHAIGFYEKLGFVAQGPIYDDAGIPHRDMVCDL</sequence>
<dbReference type="PROSITE" id="PS51186">
    <property type="entry name" value="GNAT"/>
    <property type="match status" value="1"/>
</dbReference>
<evidence type="ECO:0000256" key="1">
    <source>
        <dbReference type="ARBA" id="ARBA00022679"/>
    </source>
</evidence>
<organism evidence="4 5">
    <name type="scientific">Paracoccus homiensis</name>
    <dbReference type="NCBI Taxonomy" id="364199"/>
    <lineage>
        <taxon>Bacteria</taxon>
        <taxon>Pseudomonadati</taxon>
        <taxon>Pseudomonadota</taxon>
        <taxon>Alphaproteobacteria</taxon>
        <taxon>Rhodobacterales</taxon>
        <taxon>Paracoccaceae</taxon>
        <taxon>Paracoccus</taxon>
    </lineage>
</organism>
<protein>
    <submittedName>
        <fullName evidence="4">ElaA protein</fullName>
    </submittedName>
</protein>
<dbReference type="EMBL" id="FOHO01000005">
    <property type="protein sequence ID" value="SET45116.1"/>
    <property type="molecule type" value="Genomic_DNA"/>
</dbReference>
<evidence type="ECO:0000313" key="4">
    <source>
        <dbReference type="EMBL" id="SET45116.1"/>
    </source>
</evidence>
<gene>
    <name evidence="4" type="ORF">SAMN04489858_105174</name>
</gene>
<dbReference type="RefSeq" id="WP_090734279.1">
    <property type="nucleotide sequence ID" value="NZ_FOHO01000005.1"/>
</dbReference>
<dbReference type="PANTHER" id="PTHR43877">
    <property type="entry name" value="AMINOALKYLPHOSPHONATE N-ACETYLTRANSFERASE-RELATED-RELATED"/>
    <property type="match status" value="1"/>
</dbReference>
<dbReference type="OrthoDB" id="9796171at2"/>
<proteinExistence type="predicted"/>